<evidence type="ECO:0000256" key="5">
    <source>
        <dbReference type="SAM" id="Phobius"/>
    </source>
</evidence>
<accession>A0A2N1PMJ7</accession>
<feature type="transmembrane region" description="Helical" evidence="5">
    <location>
        <begin position="258"/>
        <end position="275"/>
    </location>
</feature>
<evidence type="ECO:0000256" key="4">
    <source>
        <dbReference type="ARBA" id="ARBA00023136"/>
    </source>
</evidence>
<dbReference type="EMBL" id="PGXC01000015">
    <property type="protein sequence ID" value="PKK89571.1"/>
    <property type="molecule type" value="Genomic_DNA"/>
</dbReference>
<feature type="transmembrane region" description="Helical" evidence="5">
    <location>
        <begin position="237"/>
        <end position="253"/>
    </location>
</feature>
<evidence type="ECO:0000313" key="8">
    <source>
        <dbReference type="Proteomes" id="UP000233256"/>
    </source>
</evidence>
<dbReference type="PANTHER" id="PTHR37422">
    <property type="entry name" value="TEICHURONIC ACID BIOSYNTHESIS PROTEIN TUAE"/>
    <property type="match status" value="1"/>
</dbReference>
<keyword evidence="3 5" id="KW-1133">Transmembrane helix</keyword>
<feature type="transmembrane region" description="Helical" evidence="5">
    <location>
        <begin position="170"/>
        <end position="191"/>
    </location>
</feature>
<keyword evidence="4 5" id="KW-0472">Membrane</keyword>
<dbReference type="InterPro" id="IPR007016">
    <property type="entry name" value="O-antigen_ligase-rel_domated"/>
</dbReference>
<feature type="transmembrane region" description="Helical" evidence="5">
    <location>
        <begin position="340"/>
        <end position="366"/>
    </location>
</feature>
<evidence type="ECO:0000256" key="2">
    <source>
        <dbReference type="ARBA" id="ARBA00022692"/>
    </source>
</evidence>
<reference evidence="7 8" key="1">
    <citation type="journal article" date="2017" name="ISME J.">
        <title>Potential for microbial H2 and metal transformations associated with novel bacteria and archaea in deep terrestrial subsurface sediments.</title>
        <authorList>
            <person name="Hernsdorf A.W."/>
            <person name="Amano Y."/>
            <person name="Miyakawa K."/>
            <person name="Ise K."/>
            <person name="Suzuki Y."/>
            <person name="Anantharaman K."/>
            <person name="Probst A."/>
            <person name="Burstein D."/>
            <person name="Thomas B.C."/>
            <person name="Banfield J.F."/>
        </authorList>
    </citation>
    <scope>NUCLEOTIDE SEQUENCE [LARGE SCALE GENOMIC DNA]</scope>
    <source>
        <strain evidence="7">HGW-Wallbacteria-1</strain>
    </source>
</reference>
<dbReference type="GO" id="GO:0016020">
    <property type="term" value="C:membrane"/>
    <property type="evidence" value="ECO:0007669"/>
    <property type="project" value="UniProtKB-SubCell"/>
</dbReference>
<comment type="subcellular location">
    <subcellularLocation>
        <location evidence="1">Membrane</location>
        <topology evidence="1">Multi-pass membrane protein</topology>
    </subcellularLocation>
</comment>
<protein>
    <recommendedName>
        <fullName evidence="6">O-antigen ligase-related domain-containing protein</fullName>
    </recommendedName>
</protein>
<evidence type="ECO:0000256" key="3">
    <source>
        <dbReference type="ARBA" id="ARBA00022989"/>
    </source>
</evidence>
<evidence type="ECO:0000259" key="6">
    <source>
        <dbReference type="Pfam" id="PF04932"/>
    </source>
</evidence>
<sequence>MTHLEETPGVMETPATEENRKTGHLIAWLLMTAGSPFSTAVRSGLGSSFALLWAVPKALITLFRSPLAVLNPLTHPWTFPLAVSVIAALGADPVIPSLRKTLPRLIIPVTMFLLSVKLIEKAGDNTAAETITKTDTEGYDRLKLLLMTVVPLVLASVLGVAGWSRTFENHNLIAGLTLMWTLPLLHFAFFPHSQNQNMSFDRESSGSIRPRAIFFSRLLAALAGLAGLYLIFRLHCLGAVIGFVGALGSLLFLKKPRWAAILFIVILISLQLPAAKGQIQSIVNKKTSVFRILAWKHAMSKVWNRPLLGHGPGSCKVCMSDLKWPAWAVLSEIPEHPHSLGLLILLETGFAGAFAFAAALLGIFISMNERGRFLLCGILIHNSVTSLFIDSGYAVALFTLLGLHWQYKSKGSDINEQ</sequence>
<evidence type="ECO:0000256" key="1">
    <source>
        <dbReference type="ARBA" id="ARBA00004141"/>
    </source>
</evidence>
<feature type="transmembrane region" description="Helical" evidence="5">
    <location>
        <begin position="212"/>
        <end position="231"/>
    </location>
</feature>
<evidence type="ECO:0000313" key="7">
    <source>
        <dbReference type="EMBL" id="PKK89571.1"/>
    </source>
</evidence>
<dbReference type="PANTHER" id="PTHR37422:SF13">
    <property type="entry name" value="LIPOPOLYSACCHARIDE BIOSYNTHESIS PROTEIN PA4999-RELATED"/>
    <property type="match status" value="1"/>
</dbReference>
<feature type="domain" description="O-antigen ligase-related" evidence="6">
    <location>
        <begin position="227"/>
        <end position="356"/>
    </location>
</feature>
<dbReference type="Pfam" id="PF04932">
    <property type="entry name" value="Wzy_C"/>
    <property type="match status" value="1"/>
</dbReference>
<dbReference type="Proteomes" id="UP000233256">
    <property type="component" value="Unassembled WGS sequence"/>
</dbReference>
<dbReference type="InterPro" id="IPR051533">
    <property type="entry name" value="WaaL-like"/>
</dbReference>
<organism evidence="7 8">
    <name type="scientific">Candidatus Wallbacteria bacterium HGW-Wallbacteria-1</name>
    <dbReference type="NCBI Taxonomy" id="2013854"/>
    <lineage>
        <taxon>Bacteria</taxon>
        <taxon>Candidatus Walliibacteriota</taxon>
    </lineage>
</organism>
<feature type="transmembrane region" description="Helical" evidence="5">
    <location>
        <begin position="387"/>
        <end position="407"/>
    </location>
</feature>
<comment type="caution">
    <text evidence="7">The sequence shown here is derived from an EMBL/GenBank/DDBJ whole genome shotgun (WGS) entry which is preliminary data.</text>
</comment>
<proteinExistence type="predicted"/>
<keyword evidence="2 5" id="KW-0812">Transmembrane</keyword>
<gene>
    <name evidence="7" type="ORF">CVV64_13460</name>
</gene>
<feature type="transmembrane region" description="Helical" evidence="5">
    <location>
        <begin position="144"/>
        <end position="164"/>
    </location>
</feature>
<dbReference type="AlphaFoldDB" id="A0A2N1PMJ7"/>
<name>A0A2N1PMJ7_9BACT</name>